<gene>
    <name evidence="1" type="ORF">R28058_20161</name>
</gene>
<sequence>MSTMYCPKCITEVMDLIKHEEGMDVEVINEGLENEQKEEFEYFTDIYRCPVCGHEVEDYMEYEEE</sequence>
<dbReference type="AlphaFoldDB" id="A0A0C7Q1R0"/>
<accession>A0A0C7Q1R0</accession>
<dbReference type="Proteomes" id="UP000049127">
    <property type="component" value="Unassembled WGS sequence"/>
</dbReference>
<evidence type="ECO:0000313" key="1">
    <source>
        <dbReference type="EMBL" id="CEQ04283.1"/>
    </source>
</evidence>
<organism evidence="1 2">
    <name type="scientific">Paraclostridium sordellii</name>
    <name type="common">Clostridium sordellii</name>
    <dbReference type="NCBI Taxonomy" id="1505"/>
    <lineage>
        <taxon>Bacteria</taxon>
        <taxon>Bacillati</taxon>
        <taxon>Bacillota</taxon>
        <taxon>Clostridia</taxon>
        <taxon>Peptostreptococcales</taxon>
        <taxon>Peptostreptococcaceae</taxon>
        <taxon>Paraclostridium</taxon>
    </lineage>
</organism>
<dbReference type="EMBL" id="CEKZ01000003">
    <property type="protein sequence ID" value="CEQ04283.1"/>
    <property type="molecule type" value="Genomic_DNA"/>
</dbReference>
<name>A0A0C7Q1R0_PARSO</name>
<protein>
    <submittedName>
        <fullName evidence="1">Uncharacterized protein</fullName>
    </submittedName>
</protein>
<dbReference type="OrthoDB" id="1753678at2"/>
<dbReference type="RefSeq" id="WP_055336021.1">
    <property type="nucleotide sequence ID" value="NZ_CDNF01000014.1"/>
</dbReference>
<proteinExistence type="predicted"/>
<evidence type="ECO:0000313" key="2">
    <source>
        <dbReference type="Proteomes" id="UP000049127"/>
    </source>
</evidence>
<reference evidence="1 2" key="1">
    <citation type="submission" date="2015-01" db="EMBL/GenBank/DDBJ databases">
        <authorList>
            <person name="Aslett A.Martin."/>
            <person name="De Silva Nishadi"/>
        </authorList>
    </citation>
    <scope>NUCLEOTIDE SEQUENCE [LARGE SCALE GENOMIC DNA]</scope>
    <source>
        <strain evidence="1 2">R28058</strain>
    </source>
</reference>